<reference evidence="4" key="1">
    <citation type="journal article" date="2020" name="Stud. Mycol.">
        <title>101 Dothideomycetes genomes: A test case for predicting lifestyles and emergence of pathogens.</title>
        <authorList>
            <person name="Haridas S."/>
            <person name="Albert R."/>
            <person name="Binder M."/>
            <person name="Bloem J."/>
            <person name="LaButti K."/>
            <person name="Salamov A."/>
            <person name="Andreopoulos B."/>
            <person name="Baker S."/>
            <person name="Barry K."/>
            <person name="Bills G."/>
            <person name="Bluhm B."/>
            <person name="Cannon C."/>
            <person name="Castanera R."/>
            <person name="Culley D."/>
            <person name="Daum C."/>
            <person name="Ezra D."/>
            <person name="Gonzalez J."/>
            <person name="Henrissat B."/>
            <person name="Kuo A."/>
            <person name="Liang C."/>
            <person name="Lipzen A."/>
            <person name="Lutzoni F."/>
            <person name="Magnuson J."/>
            <person name="Mondo S."/>
            <person name="Nolan M."/>
            <person name="Ohm R."/>
            <person name="Pangilinan J."/>
            <person name="Park H.-J."/>
            <person name="Ramirez L."/>
            <person name="Alfaro M."/>
            <person name="Sun H."/>
            <person name="Tritt A."/>
            <person name="Yoshinaga Y."/>
            <person name="Zwiers L.-H."/>
            <person name="Turgeon B."/>
            <person name="Goodwin S."/>
            <person name="Spatafora J."/>
            <person name="Crous P."/>
            <person name="Grigoriev I."/>
        </authorList>
    </citation>
    <scope>NUCLEOTIDE SEQUENCE [LARGE SCALE GENOMIC DNA]</scope>
    <source>
        <strain evidence="4">CBS 304.66</strain>
    </source>
</reference>
<evidence type="ECO:0000313" key="3">
    <source>
        <dbReference type="EMBL" id="KAF2262925.1"/>
    </source>
</evidence>
<sequence length="288" mass="32636">LPLRVLDVNHDSPSGVALFETQGLSAPYACLSHCWGGHQPLTTIRANIEEHKKAIHWTCLPKTFQDAIIFVRRLLIRYLWIDSLCITQDDAQDWTIQSAQMASIYRNSSITLSAAWAAGPHDGLFIQKPPRTHSQTTDPGPNKRKQAPHLPSRHPLLSRAWAHQERLLSPRVLHFGHELLWECMTHSTCECGSAAHDNVRSSLFTNWPLRKTFFHPLAFSLFSRVDIANVWQGIVRDYTRLQLSNASDIFPALSGAAKLLRAALEEKGVRSGYVAGLWEDWFVEDCLW</sequence>
<dbReference type="AlphaFoldDB" id="A0A9P4K763"/>
<gene>
    <name evidence="3" type="ORF">CC78DRAFT_441194</name>
</gene>
<feature type="non-terminal residue" evidence="3">
    <location>
        <position position="288"/>
    </location>
</feature>
<dbReference type="InterPro" id="IPR010730">
    <property type="entry name" value="HET"/>
</dbReference>
<dbReference type="Pfam" id="PF06985">
    <property type="entry name" value="HET"/>
    <property type="match status" value="1"/>
</dbReference>
<accession>A0A9P4K763</accession>
<dbReference type="PANTHER" id="PTHR33112">
    <property type="entry name" value="DOMAIN PROTEIN, PUTATIVE-RELATED"/>
    <property type="match status" value="1"/>
</dbReference>
<evidence type="ECO:0000256" key="1">
    <source>
        <dbReference type="SAM" id="MobiDB-lite"/>
    </source>
</evidence>
<comment type="caution">
    <text evidence="3">The sequence shown here is derived from an EMBL/GenBank/DDBJ whole genome shotgun (WGS) entry which is preliminary data.</text>
</comment>
<organism evidence="3 4">
    <name type="scientific">Lojkania enalia</name>
    <dbReference type="NCBI Taxonomy" id="147567"/>
    <lineage>
        <taxon>Eukaryota</taxon>
        <taxon>Fungi</taxon>
        <taxon>Dikarya</taxon>
        <taxon>Ascomycota</taxon>
        <taxon>Pezizomycotina</taxon>
        <taxon>Dothideomycetes</taxon>
        <taxon>Pleosporomycetidae</taxon>
        <taxon>Pleosporales</taxon>
        <taxon>Pleosporales incertae sedis</taxon>
        <taxon>Lojkania</taxon>
    </lineage>
</organism>
<evidence type="ECO:0000313" key="4">
    <source>
        <dbReference type="Proteomes" id="UP000800093"/>
    </source>
</evidence>
<feature type="domain" description="Heterokaryon incompatibility" evidence="2">
    <location>
        <begin position="28"/>
        <end position="165"/>
    </location>
</feature>
<name>A0A9P4K763_9PLEO</name>
<protein>
    <submittedName>
        <fullName evidence="3">HET-domain-containing protein</fullName>
    </submittedName>
</protein>
<dbReference type="OrthoDB" id="5362512at2759"/>
<keyword evidence="4" id="KW-1185">Reference proteome</keyword>
<feature type="non-terminal residue" evidence="3">
    <location>
        <position position="1"/>
    </location>
</feature>
<proteinExistence type="predicted"/>
<feature type="region of interest" description="Disordered" evidence="1">
    <location>
        <begin position="127"/>
        <end position="150"/>
    </location>
</feature>
<dbReference type="EMBL" id="ML986634">
    <property type="protein sequence ID" value="KAF2262925.1"/>
    <property type="molecule type" value="Genomic_DNA"/>
</dbReference>
<dbReference type="Proteomes" id="UP000800093">
    <property type="component" value="Unassembled WGS sequence"/>
</dbReference>
<dbReference type="PANTHER" id="PTHR33112:SF9">
    <property type="entry name" value="HETEROKARYON INCOMPATIBILITY DOMAIN-CONTAINING PROTEIN"/>
    <property type="match status" value="1"/>
</dbReference>
<evidence type="ECO:0000259" key="2">
    <source>
        <dbReference type="Pfam" id="PF06985"/>
    </source>
</evidence>